<gene>
    <name evidence="3" type="ORF">ILYODFUR_020380</name>
</gene>
<comment type="caution">
    <text evidence="3">The sequence shown here is derived from an EMBL/GenBank/DDBJ whole genome shotgun (WGS) entry which is preliminary data.</text>
</comment>
<keyword evidence="1" id="KW-0732">Signal</keyword>
<name>A0ABV0T9U0_9TELE</name>
<dbReference type="SUPFAM" id="SSF51713">
    <property type="entry name" value="tRNA-guanine transglycosylase"/>
    <property type="match status" value="1"/>
</dbReference>
<dbReference type="EMBL" id="JAHRIQ010025267">
    <property type="protein sequence ID" value="MEQ2229584.1"/>
    <property type="molecule type" value="Genomic_DNA"/>
</dbReference>
<dbReference type="InterPro" id="IPR002616">
    <property type="entry name" value="tRNA_ribo_trans-like"/>
</dbReference>
<dbReference type="NCBIfam" id="TIGR00449">
    <property type="entry name" value="tgt_general"/>
    <property type="match status" value="1"/>
</dbReference>
<sequence>MPWHGRKHRIGLLVEWFVLKLIRCICILAVPDEEQHTARETQPNRDWDDQTHTTRFEMNLKDKRFQDDFRPLVEGCGCYCCRNHQRAYVHHLLVTNELLAGVLLMIHNTSHYHSFFSAIREALANKKMDLLRRRVLGNGKE</sequence>
<evidence type="ECO:0000259" key="2">
    <source>
        <dbReference type="Pfam" id="PF01702"/>
    </source>
</evidence>
<dbReference type="Pfam" id="PF01702">
    <property type="entry name" value="TGT"/>
    <property type="match status" value="1"/>
</dbReference>
<dbReference type="Gene3D" id="3.20.20.105">
    <property type="entry name" value="Queuine tRNA-ribosyltransferase-like"/>
    <property type="match status" value="1"/>
</dbReference>
<evidence type="ECO:0000313" key="3">
    <source>
        <dbReference type="EMBL" id="MEQ2229584.1"/>
    </source>
</evidence>
<accession>A0ABV0T9U0</accession>
<evidence type="ECO:0000256" key="1">
    <source>
        <dbReference type="SAM" id="SignalP"/>
    </source>
</evidence>
<feature type="signal peptide" evidence="1">
    <location>
        <begin position="1"/>
        <end position="29"/>
    </location>
</feature>
<keyword evidence="4" id="KW-1185">Reference proteome</keyword>
<dbReference type="InterPro" id="IPR036511">
    <property type="entry name" value="TGT-like_sf"/>
</dbReference>
<evidence type="ECO:0000313" key="4">
    <source>
        <dbReference type="Proteomes" id="UP001482620"/>
    </source>
</evidence>
<dbReference type="PANTHER" id="PTHR46064">
    <property type="entry name" value="QUEUINE TRNA-RIBOSYLTRANSFERASE ACCESSORY SUBUNIT 2"/>
    <property type="match status" value="1"/>
</dbReference>
<feature type="chain" id="PRO_5045806846" description="tRNA-guanine(15) transglycosylase-like domain-containing protein" evidence="1">
    <location>
        <begin position="30"/>
        <end position="141"/>
    </location>
</feature>
<dbReference type="Proteomes" id="UP001482620">
    <property type="component" value="Unassembled WGS sequence"/>
</dbReference>
<proteinExistence type="predicted"/>
<dbReference type="PANTHER" id="PTHR46064:SF1">
    <property type="entry name" value="QUEUINE TRNA-RIBOSYLTRANSFERASE ACCESSORY SUBUNIT 2"/>
    <property type="match status" value="1"/>
</dbReference>
<feature type="domain" description="tRNA-guanine(15) transglycosylase-like" evidence="2">
    <location>
        <begin position="53"/>
        <end position="135"/>
    </location>
</feature>
<organism evidence="3 4">
    <name type="scientific">Ilyodon furcidens</name>
    <name type="common">goldbreast splitfin</name>
    <dbReference type="NCBI Taxonomy" id="33524"/>
    <lineage>
        <taxon>Eukaryota</taxon>
        <taxon>Metazoa</taxon>
        <taxon>Chordata</taxon>
        <taxon>Craniata</taxon>
        <taxon>Vertebrata</taxon>
        <taxon>Euteleostomi</taxon>
        <taxon>Actinopterygii</taxon>
        <taxon>Neopterygii</taxon>
        <taxon>Teleostei</taxon>
        <taxon>Neoteleostei</taxon>
        <taxon>Acanthomorphata</taxon>
        <taxon>Ovalentaria</taxon>
        <taxon>Atherinomorphae</taxon>
        <taxon>Cyprinodontiformes</taxon>
        <taxon>Goodeidae</taxon>
        <taxon>Ilyodon</taxon>
    </lineage>
</organism>
<protein>
    <recommendedName>
        <fullName evidence="2">tRNA-guanine(15) transglycosylase-like domain-containing protein</fullName>
    </recommendedName>
</protein>
<dbReference type="InterPro" id="IPR050852">
    <property type="entry name" value="Queuine_tRNA-ribosyltrfase"/>
</dbReference>
<reference evidence="3 4" key="1">
    <citation type="submission" date="2021-06" db="EMBL/GenBank/DDBJ databases">
        <authorList>
            <person name="Palmer J.M."/>
        </authorList>
    </citation>
    <scope>NUCLEOTIDE SEQUENCE [LARGE SCALE GENOMIC DNA]</scope>
    <source>
        <strain evidence="4">if_2019</strain>
        <tissue evidence="3">Muscle</tissue>
    </source>
</reference>